<evidence type="ECO:0000259" key="1">
    <source>
        <dbReference type="PROSITE" id="PS50878"/>
    </source>
</evidence>
<evidence type="ECO:0000313" key="2">
    <source>
        <dbReference type="EMBL" id="KAG8231277.1"/>
    </source>
</evidence>
<reference evidence="2" key="1">
    <citation type="submission" date="2013-04" db="EMBL/GenBank/DDBJ databases">
        <authorList>
            <person name="Qu J."/>
            <person name="Murali S.C."/>
            <person name="Bandaranaike D."/>
            <person name="Bellair M."/>
            <person name="Blankenburg K."/>
            <person name="Chao H."/>
            <person name="Dinh H."/>
            <person name="Doddapaneni H."/>
            <person name="Downs B."/>
            <person name="Dugan-Rocha S."/>
            <person name="Elkadiri S."/>
            <person name="Gnanaolivu R.D."/>
            <person name="Hernandez B."/>
            <person name="Javaid M."/>
            <person name="Jayaseelan J.C."/>
            <person name="Lee S."/>
            <person name="Li M."/>
            <person name="Ming W."/>
            <person name="Munidasa M."/>
            <person name="Muniz J."/>
            <person name="Nguyen L."/>
            <person name="Ongeri F."/>
            <person name="Osuji N."/>
            <person name="Pu L.-L."/>
            <person name="Puazo M."/>
            <person name="Qu C."/>
            <person name="Quiroz J."/>
            <person name="Raj R."/>
            <person name="Weissenberger G."/>
            <person name="Xin Y."/>
            <person name="Zou X."/>
            <person name="Han Y."/>
            <person name="Richards S."/>
            <person name="Worley K."/>
            <person name="Muzny D."/>
            <person name="Gibbs R."/>
        </authorList>
    </citation>
    <scope>NUCLEOTIDE SEQUENCE</scope>
    <source>
        <strain evidence="2">Sampled in the wild</strain>
    </source>
</reference>
<dbReference type="Pfam" id="PF00078">
    <property type="entry name" value="RVT_1"/>
    <property type="match status" value="1"/>
</dbReference>
<gene>
    <name evidence="2" type="ORF">J437_LFUL010315</name>
</gene>
<protein>
    <recommendedName>
        <fullName evidence="1">Reverse transcriptase domain-containing protein</fullName>
    </recommendedName>
</protein>
<organism evidence="2 3">
    <name type="scientific">Ladona fulva</name>
    <name type="common">Scarce chaser dragonfly</name>
    <name type="synonym">Libellula fulva</name>
    <dbReference type="NCBI Taxonomy" id="123851"/>
    <lineage>
        <taxon>Eukaryota</taxon>
        <taxon>Metazoa</taxon>
        <taxon>Ecdysozoa</taxon>
        <taxon>Arthropoda</taxon>
        <taxon>Hexapoda</taxon>
        <taxon>Insecta</taxon>
        <taxon>Pterygota</taxon>
        <taxon>Palaeoptera</taxon>
        <taxon>Odonata</taxon>
        <taxon>Epiprocta</taxon>
        <taxon>Anisoptera</taxon>
        <taxon>Libelluloidea</taxon>
        <taxon>Libellulidae</taxon>
        <taxon>Ladona</taxon>
    </lineage>
</organism>
<evidence type="ECO:0000313" key="3">
    <source>
        <dbReference type="Proteomes" id="UP000792457"/>
    </source>
</evidence>
<name>A0A8K0P330_LADFU</name>
<accession>A0A8K0P330</accession>
<dbReference type="EMBL" id="KZ308546">
    <property type="protein sequence ID" value="KAG8231277.1"/>
    <property type="molecule type" value="Genomic_DNA"/>
</dbReference>
<dbReference type="AlphaFoldDB" id="A0A8K0P330"/>
<proteinExistence type="predicted"/>
<dbReference type="OrthoDB" id="6625104at2759"/>
<dbReference type="Proteomes" id="UP000792457">
    <property type="component" value="Unassembled WGS sequence"/>
</dbReference>
<keyword evidence="3" id="KW-1185">Reference proteome</keyword>
<feature type="domain" description="Reverse transcriptase" evidence="1">
    <location>
        <begin position="1"/>
        <end position="102"/>
    </location>
</feature>
<sequence>LSKVILYHIEYYASEIIQGHQDLYRAGRQQGVRLSPILFNIAVEEVLEEIADMEFGVRIGMKINVLADHIAIFTESLDFTTLTEIFMKETEKLGLKINDTKT</sequence>
<feature type="non-terminal residue" evidence="2">
    <location>
        <position position="1"/>
    </location>
</feature>
<comment type="caution">
    <text evidence="2">The sequence shown here is derived from an EMBL/GenBank/DDBJ whole genome shotgun (WGS) entry which is preliminary data.</text>
</comment>
<dbReference type="PROSITE" id="PS50878">
    <property type="entry name" value="RT_POL"/>
    <property type="match status" value="1"/>
</dbReference>
<dbReference type="InterPro" id="IPR000477">
    <property type="entry name" value="RT_dom"/>
</dbReference>
<reference evidence="2" key="2">
    <citation type="submission" date="2017-10" db="EMBL/GenBank/DDBJ databases">
        <title>Ladona fulva Genome sequencing and assembly.</title>
        <authorList>
            <person name="Murali S."/>
            <person name="Richards S."/>
            <person name="Bandaranaike D."/>
            <person name="Bellair M."/>
            <person name="Blankenburg K."/>
            <person name="Chao H."/>
            <person name="Dinh H."/>
            <person name="Doddapaneni H."/>
            <person name="Dugan-Rocha S."/>
            <person name="Elkadiri S."/>
            <person name="Gnanaolivu R."/>
            <person name="Hernandez B."/>
            <person name="Skinner E."/>
            <person name="Javaid M."/>
            <person name="Lee S."/>
            <person name="Li M."/>
            <person name="Ming W."/>
            <person name="Munidasa M."/>
            <person name="Muniz J."/>
            <person name="Nguyen L."/>
            <person name="Hughes D."/>
            <person name="Osuji N."/>
            <person name="Pu L.-L."/>
            <person name="Puazo M."/>
            <person name="Qu C."/>
            <person name="Quiroz J."/>
            <person name="Raj R."/>
            <person name="Weissenberger G."/>
            <person name="Xin Y."/>
            <person name="Zou X."/>
            <person name="Han Y."/>
            <person name="Worley K."/>
            <person name="Muzny D."/>
            <person name="Gibbs R."/>
        </authorList>
    </citation>
    <scope>NUCLEOTIDE SEQUENCE</scope>
    <source>
        <strain evidence="2">Sampled in the wild</strain>
    </source>
</reference>
<feature type="non-terminal residue" evidence="2">
    <location>
        <position position="102"/>
    </location>
</feature>